<comment type="caution">
    <text evidence="2">The sequence shown here is derived from an EMBL/GenBank/DDBJ whole genome shotgun (WGS) entry which is preliminary data.</text>
</comment>
<dbReference type="Pfam" id="PF12388">
    <property type="entry name" value="Peptidase_M57"/>
    <property type="match status" value="1"/>
</dbReference>
<dbReference type="InterPro" id="IPR024079">
    <property type="entry name" value="MetalloPept_cat_dom_sf"/>
</dbReference>
<feature type="chain" id="PRO_5019523290" evidence="1">
    <location>
        <begin position="27"/>
        <end position="266"/>
    </location>
</feature>
<evidence type="ECO:0000313" key="3">
    <source>
        <dbReference type="Proteomes" id="UP000282184"/>
    </source>
</evidence>
<reference evidence="2 3" key="1">
    <citation type="submission" date="2018-12" db="EMBL/GenBank/DDBJ databases">
        <title>Hymenobacter gummosus sp. nov., isolated from a spring.</title>
        <authorList>
            <person name="Nie L."/>
        </authorList>
    </citation>
    <scope>NUCLEOTIDE SEQUENCE [LARGE SCALE GENOMIC DNA]</scope>
    <source>
        <strain evidence="2 3">KCTC 52166</strain>
    </source>
</reference>
<dbReference type="GO" id="GO:0008237">
    <property type="term" value="F:metallopeptidase activity"/>
    <property type="evidence" value="ECO:0007669"/>
    <property type="project" value="InterPro"/>
</dbReference>
<dbReference type="InterPro" id="IPR024653">
    <property type="entry name" value="Peptidase_M10/M27/M57"/>
</dbReference>
<keyword evidence="3" id="KW-1185">Reference proteome</keyword>
<feature type="signal peptide" evidence="1">
    <location>
        <begin position="1"/>
        <end position="26"/>
    </location>
</feature>
<dbReference type="OrthoDB" id="785995at2"/>
<dbReference type="PROSITE" id="PS51257">
    <property type="entry name" value="PROKAR_LIPOPROTEIN"/>
    <property type="match status" value="1"/>
</dbReference>
<dbReference type="GO" id="GO:0006508">
    <property type="term" value="P:proteolysis"/>
    <property type="evidence" value="ECO:0007669"/>
    <property type="project" value="UniProtKB-KW"/>
</dbReference>
<dbReference type="SUPFAM" id="SSF55486">
    <property type="entry name" value="Metalloproteases ('zincins'), catalytic domain"/>
    <property type="match status" value="1"/>
</dbReference>
<dbReference type="Gene3D" id="3.40.390.10">
    <property type="entry name" value="Collagenase (Catalytic Domain)"/>
    <property type="match status" value="1"/>
</dbReference>
<keyword evidence="1" id="KW-0732">Signal</keyword>
<proteinExistence type="predicted"/>
<sequence length="266" mass="28200">MKATLFTAATALALSVMSLTSCQKKAEVLAADQPSEEALTQIRQLGFSTHKAKKTEDGYLVEGDIVLSEADLKSTPDHRILRVANAEQYRTNNLVNAGSGRVIKVSISSRLPSSYVAGLDEAIRRYNAENLLLTFQRVSSGADIDIVKGNGSFLASAGFPTSAGAPYGQVKVNSQAIGTNPGVNYLATILAHEIGHCIGFRHTDFMDRSYSCGGATANEGASTVGAVHIPGTPTTAEPNSWMLACIGAGQSRPFDSHDKTALNYLY</sequence>
<keyword evidence="2" id="KW-0645">Protease</keyword>
<dbReference type="RefSeq" id="WP_126693727.1">
    <property type="nucleotide sequence ID" value="NZ_RXOF01000007.1"/>
</dbReference>
<gene>
    <name evidence="2" type="ORF">EJV47_13705</name>
</gene>
<organism evidence="2 3">
    <name type="scientific">Hymenobacter gummosus</name>
    <dbReference type="NCBI Taxonomy" id="1776032"/>
    <lineage>
        <taxon>Bacteria</taxon>
        <taxon>Pseudomonadati</taxon>
        <taxon>Bacteroidota</taxon>
        <taxon>Cytophagia</taxon>
        <taxon>Cytophagales</taxon>
        <taxon>Hymenobacteraceae</taxon>
        <taxon>Hymenobacter</taxon>
    </lineage>
</organism>
<name>A0A431U1Y0_9BACT</name>
<dbReference type="EMBL" id="RXOF01000007">
    <property type="protein sequence ID" value="RTQ49196.1"/>
    <property type="molecule type" value="Genomic_DNA"/>
</dbReference>
<dbReference type="Proteomes" id="UP000282184">
    <property type="component" value="Unassembled WGS sequence"/>
</dbReference>
<protein>
    <submittedName>
        <fullName evidence="2">Protease</fullName>
    </submittedName>
</protein>
<evidence type="ECO:0000256" key="1">
    <source>
        <dbReference type="SAM" id="SignalP"/>
    </source>
</evidence>
<evidence type="ECO:0000313" key="2">
    <source>
        <dbReference type="EMBL" id="RTQ49196.1"/>
    </source>
</evidence>
<dbReference type="AlphaFoldDB" id="A0A431U1Y0"/>
<keyword evidence="2" id="KW-0378">Hydrolase</keyword>
<accession>A0A431U1Y0</accession>